<dbReference type="InterPro" id="IPR021109">
    <property type="entry name" value="Peptidase_aspartic_dom_sf"/>
</dbReference>
<keyword evidence="3" id="KW-0540">Nuclease</keyword>
<gene>
    <name evidence="9" type="ORF">MTR67_024143</name>
</gene>
<name>A0AAF0TYW5_SOLVR</name>
<keyword evidence="4" id="KW-0255">Endonuclease</keyword>
<keyword evidence="1" id="KW-0808">Transferase</keyword>
<keyword evidence="6" id="KW-1133">Transmembrane helix</keyword>
<evidence type="ECO:0000256" key="5">
    <source>
        <dbReference type="ARBA" id="ARBA00023268"/>
    </source>
</evidence>
<dbReference type="AlphaFoldDB" id="A0AAF0TYW5"/>
<dbReference type="InterPro" id="IPR050951">
    <property type="entry name" value="Retrovirus_Pol_polyprotein"/>
</dbReference>
<dbReference type="CDD" id="cd00303">
    <property type="entry name" value="retropepsin_like"/>
    <property type="match status" value="1"/>
</dbReference>
<dbReference type="Proteomes" id="UP001234989">
    <property type="component" value="Chromosome 5"/>
</dbReference>
<feature type="domain" description="Reverse transcriptase/retrotransposon-derived protein RNase H-like" evidence="7">
    <location>
        <begin position="413"/>
        <end position="470"/>
    </location>
</feature>
<feature type="domain" description="Putative plant transposon protein" evidence="8">
    <location>
        <begin position="1"/>
        <end position="73"/>
    </location>
</feature>
<dbReference type="GO" id="GO:0004519">
    <property type="term" value="F:endonuclease activity"/>
    <property type="evidence" value="ECO:0007669"/>
    <property type="project" value="UniProtKB-KW"/>
</dbReference>
<keyword evidence="2" id="KW-0548">Nucleotidyltransferase</keyword>
<dbReference type="Pfam" id="PF17919">
    <property type="entry name" value="RT_RNaseH_2"/>
    <property type="match status" value="1"/>
</dbReference>
<dbReference type="EMBL" id="CP133616">
    <property type="protein sequence ID" value="WMV30758.1"/>
    <property type="molecule type" value="Genomic_DNA"/>
</dbReference>
<feature type="transmembrane region" description="Helical" evidence="6">
    <location>
        <begin position="112"/>
        <end position="131"/>
    </location>
</feature>
<protein>
    <recommendedName>
        <fullName evidence="11">Reverse transcriptase/retrotransposon-derived protein RNase H-like domain-containing protein</fullName>
    </recommendedName>
</protein>
<dbReference type="Gene3D" id="3.30.70.270">
    <property type="match status" value="2"/>
</dbReference>
<dbReference type="Gene3D" id="3.10.10.10">
    <property type="entry name" value="HIV Type 1 Reverse Transcriptase, subunit A, domain 1"/>
    <property type="match status" value="1"/>
</dbReference>
<dbReference type="Gene3D" id="2.40.70.10">
    <property type="entry name" value="Acid Proteases"/>
    <property type="match status" value="1"/>
</dbReference>
<reference evidence="9" key="1">
    <citation type="submission" date="2023-08" db="EMBL/GenBank/DDBJ databases">
        <title>A de novo genome assembly of Solanum verrucosum Schlechtendal, a Mexican diploid species geographically isolated from the other diploid A-genome species in potato relatives.</title>
        <authorList>
            <person name="Hosaka K."/>
        </authorList>
    </citation>
    <scope>NUCLEOTIDE SEQUENCE</scope>
    <source>
        <tissue evidence="9">Young leaves</tissue>
    </source>
</reference>
<evidence type="ECO:0008006" key="11">
    <source>
        <dbReference type="Google" id="ProtNLM"/>
    </source>
</evidence>
<evidence type="ECO:0000256" key="6">
    <source>
        <dbReference type="SAM" id="Phobius"/>
    </source>
</evidence>
<proteinExistence type="predicted"/>
<dbReference type="FunFam" id="3.30.70.270:FF:000020">
    <property type="entry name" value="Transposon Tf2-6 polyprotein-like Protein"/>
    <property type="match status" value="1"/>
</dbReference>
<dbReference type="PANTHER" id="PTHR37984">
    <property type="entry name" value="PROTEIN CBG26694"/>
    <property type="match status" value="1"/>
</dbReference>
<sequence>MWLHLVTRRIRPSGNRTDVTFPRALVVACAIQGIQLSVGAQVISDWKMYNRGNKKAFFLSGLITTLCKRVGVPLFDVDDILPMDPPFHLLLVKQGSTSKSKRRRTSRASNNFYSFFTILEAKMITGTILVYDRMGNVLFDMGSTYSYVSVRFASEFDMICDVLDAPICVSTPVGESVIVTHVYRVYPVLFMGFQTWADLVILDMIDFDIILGMTWLSPYYVVLNCNTKDVEIETPSIGFIPVVFEFSEVFPNDLPGMPWNRDIDFCIDLEPGTYPISIPPYRMTPAELRELKAQIQELLDKGFIRPSASPWGAPVLFVKKKDVFIDDILVYSKNDEEHANHLRTVLGVLGKQKLDNDGSSKDRDGYELVRPSSVTEVRSFVGLASYYHRFVKNFASIATHLTNLTKKEIQFEWTEKCEESFQKLKNLLNTEPILALPVEGNDFIVYCDASHSGVGVVLMQDKNVIAYASR</sequence>
<keyword evidence="6" id="KW-0812">Transmembrane</keyword>
<evidence type="ECO:0000259" key="7">
    <source>
        <dbReference type="Pfam" id="PF17919"/>
    </source>
</evidence>
<evidence type="ECO:0000256" key="1">
    <source>
        <dbReference type="ARBA" id="ARBA00022679"/>
    </source>
</evidence>
<dbReference type="SUPFAM" id="SSF50630">
    <property type="entry name" value="Acid proteases"/>
    <property type="match status" value="1"/>
</dbReference>
<dbReference type="Pfam" id="PF20167">
    <property type="entry name" value="Transposase_32"/>
    <property type="match status" value="1"/>
</dbReference>
<evidence type="ECO:0000313" key="9">
    <source>
        <dbReference type="EMBL" id="WMV30758.1"/>
    </source>
</evidence>
<organism evidence="9 10">
    <name type="scientific">Solanum verrucosum</name>
    <dbReference type="NCBI Taxonomy" id="315347"/>
    <lineage>
        <taxon>Eukaryota</taxon>
        <taxon>Viridiplantae</taxon>
        <taxon>Streptophyta</taxon>
        <taxon>Embryophyta</taxon>
        <taxon>Tracheophyta</taxon>
        <taxon>Spermatophyta</taxon>
        <taxon>Magnoliopsida</taxon>
        <taxon>eudicotyledons</taxon>
        <taxon>Gunneridae</taxon>
        <taxon>Pentapetalae</taxon>
        <taxon>asterids</taxon>
        <taxon>lamiids</taxon>
        <taxon>Solanales</taxon>
        <taxon>Solanaceae</taxon>
        <taxon>Solanoideae</taxon>
        <taxon>Solaneae</taxon>
        <taxon>Solanum</taxon>
    </lineage>
</organism>
<dbReference type="PANTHER" id="PTHR37984:SF5">
    <property type="entry name" value="PROTEIN NYNRIN-LIKE"/>
    <property type="match status" value="1"/>
</dbReference>
<dbReference type="InterPro" id="IPR043128">
    <property type="entry name" value="Rev_trsase/Diguanyl_cyclase"/>
</dbReference>
<dbReference type="InterPro" id="IPR046796">
    <property type="entry name" value="Transposase_32_dom"/>
</dbReference>
<keyword evidence="10" id="KW-1185">Reference proteome</keyword>
<evidence type="ECO:0000256" key="2">
    <source>
        <dbReference type="ARBA" id="ARBA00022695"/>
    </source>
</evidence>
<accession>A0AAF0TYW5</accession>
<dbReference type="SUPFAM" id="SSF56672">
    <property type="entry name" value="DNA/RNA polymerases"/>
    <property type="match status" value="1"/>
</dbReference>
<evidence type="ECO:0000256" key="3">
    <source>
        <dbReference type="ARBA" id="ARBA00022722"/>
    </source>
</evidence>
<evidence type="ECO:0000313" key="10">
    <source>
        <dbReference type="Proteomes" id="UP001234989"/>
    </source>
</evidence>
<dbReference type="InterPro" id="IPR041577">
    <property type="entry name" value="RT_RNaseH_2"/>
</dbReference>
<evidence type="ECO:0000259" key="8">
    <source>
        <dbReference type="Pfam" id="PF20167"/>
    </source>
</evidence>
<keyword evidence="4" id="KW-0378">Hydrolase</keyword>
<dbReference type="InterPro" id="IPR043502">
    <property type="entry name" value="DNA/RNA_pol_sf"/>
</dbReference>
<keyword evidence="6" id="KW-0472">Membrane</keyword>
<dbReference type="Pfam" id="PF08284">
    <property type="entry name" value="RVP_2"/>
    <property type="match status" value="1"/>
</dbReference>
<evidence type="ECO:0000256" key="4">
    <source>
        <dbReference type="ARBA" id="ARBA00022759"/>
    </source>
</evidence>
<keyword evidence="5" id="KW-0511">Multifunctional enzyme</keyword>
<dbReference type="GO" id="GO:0016779">
    <property type="term" value="F:nucleotidyltransferase activity"/>
    <property type="evidence" value="ECO:0007669"/>
    <property type="project" value="UniProtKB-KW"/>
</dbReference>